<dbReference type="Proteomes" id="UP000750711">
    <property type="component" value="Unassembled WGS sequence"/>
</dbReference>
<reference evidence="1" key="1">
    <citation type="submission" date="2021-03" db="EMBL/GenBank/DDBJ databases">
        <title>Comparative genomics and phylogenomic investigation of the class Geoglossomycetes provide insights into ecological specialization and systematics.</title>
        <authorList>
            <person name="Melie T."/>
            <person name="Pirro S."/>
            <person name="Miller A.N."/>
            <person name="Quandt A."/>
        </authorList>
    </citation>
    <scope>NUCLEOTIDE SEQUENCE</scope>
    <source>
        <strain evidence="1">CAQ_001_2017</strain>
    </source>
</reference>
<accession>A0A9P8RTH9</accession>
<evidence type="ECO:0000313" key="2">
    <source>
        <dbReference type="Proteomes" id="UP000750711"/>
    </source>
</evidence>
<comment type="caution">
    <text evidence="1">The sequence shown here is derived from an EMBL/GenBank/DDBJ whole genome shotgun (WGS) entry which is preliminary data.</text>
</comment>
<name>A0A9P8RTH9_9PEZI</name>
<keyword evidence="2" id="KW-1185">Reference proteome</keyword>
<sequence length="312" mass="34055">MYTMMACPGVIGHGLVVVDDYFSVCEDDGQCDVRPGEMASLVVADAPGPPPGLLERVIGTNLSTILPSPPATRLMEVAVEPYSRASPLATYNYHAMMEAMDYTSDSGFWQSLYPPLERVGRNYGIYSLIHDNTVMSLAEVGGSDLEPDLDGRRPRADHGGFQDATYAPQSKAAGKVRLLAVGVLQKAVTPRTIELAGTLLSTLGVTVSMGARRWVVRCKGFCTTATDVEVNGMVDVWKTMPESNMPTIHVFRDLRVLVISIAPGTLIRPTRTKVANRMLVRTGPYVDTICVYHSDTMSFCNLVFPMMDEEPE</sequence>
<dbReference type="EMBL" id="JAGHQM010000035">
    <property type="protein sequence ID" value="KAH0566098.1"/>
    <property type="molecule type" value="Genomic_DNA"/>
</dbReference>
<evidence type="ECO:0000313" key="1">
    <source>
        <dbReference type="EMBL" id="KAH0566098.1"/>
    </source>
</evidence>
<dbReference type="AlphaFoldDB" id="A0A9P8RTH9"/>
<proteinExistence type="predicted"/>
<protein>
    <submittedName>
        <fullName evidence="1">Uncharacterized protein</fullName>
    </submittedName>
</protein>
<gene>
    <name evidence="1" type="ORF">GP486_000513</name>
</gene>
<organism evidence="1 2">
    <name type="scientific">Trichoglossum hirsutum</name>
    <dbReference type="NCBI Taxonomy" id="265104"/>
    <lineage>
        <taxon>Eukaryota</taxon>
        <taxon>Fungi</taxon>
        <taxon>Dikarya</taxon>
        <taxon>Ascomycota</taxon>
        <taxon>Pezizomycotina</taxon>
        <taxon>Geoglossomycetes</taxon>
        <taxon>Geoglossales</taxon>
        <taxon>Geoglossaceae</taxon>
        <taxon>Trichoglossum</taxon>
    </lineage>
</organism>